<sequence length="225" mass="26317">MFGQRGTKNFRPRRRNQMNAPVQRNDLHASATDDMEIVDDQQVSHQQLLFSAEVRKKLLRRRPYQPSSLRRQHNVDNTGNAHEQQDVEYTVLLSGSGLNILDESKLRRALRTKFPHMIRAQWWFDLPFHEQESIKRKYNFSGPFVKIHFTNEVEREKAKKSTNSHFLGGKELRIHTYTPRRQTSVVPPSSPEVSKDTDISALVERFSFNEYSSQLGSIRQQDSSH</sequence>
<dbReference type="RefSeq" id="XP_024729164.1">
    <property type="nucleotide sequence ID" value="XM_024887566.1"/>
</dbReference>
<dbReference type="EMBL" id="KZ613912">
    <property type="protein sequence ID" value="PMD52260.1"/>
    <property type="molecule type" value="Genomic_DNA"/>
</dbReference>
<gene>
    <name evidence="2" type="ORF">K444DRAFT_669862</name>
</gene>
<feature type="region of interest" description="Disordered" evidence="1">
    <location>
        <begin position="61"/>
        <end position="83"/>
    </location>
</feature>
<dbReference type="GeneID" id="36595642"/>
<protein>
    <recommendedName>
        <fullName evidence="4">RRM domain-containing protein</fullName>
    </recommendedName>
</protein>
<dbReference type="OrthoDB" id="10325651at2759"/>
<dbReference type="AlphaFoldDB" id="A0A2J6SNG7"/>
<feature type="compositionally biased region" description="Polar residues" evidence="1">
    <location>
        <begin position="65"/>
        <end position="82"/>
    </location>
</feature>
<dbReference type="InParanoid" id="A0A2J6SNG7"/>
<organism evidence="2 3">
    <name type="scientific">Hyaloscypha bicolor E</name>
    <dbReference type="NCBI Taxonomy" id="1095630"/>
    <lineage>
        <taxon>Eukaryota</taxon>
        <taxon>Fungi</taxon>
        <taxon>Dikarya</taxon>
        <taxon>Ascomycota</taxon>
        <taxon>Pezizomycotina</taxon>
        <taxon>Leotiomycetes</taxon>
        <taxon>Helotiales</taxon>
        <taxon>Hyaloscyphaceae</taxon>
        <taxon>Hyaloscypha</taxon>
        <taxon>Hyaloscypha bicolor</taxon>
    </lineage>
</organism>
<keyword evidence="3" id="KW-1185">Reference proteome</keyword>
<reference evidence="2 3" key="1">
    <citation type="submission" date="2016-04" db="EMBL/GenBank/DDBJ databases">
        <title>A degradative enzymes factory behind the ericoid mycorrhizal symbiosis.</title>
        <authorList>
            <consortium name="DOE Joint Genome Institute"/>
            <person name="Martino E."/>
            <person name="Morin E."/>
            <person name="Grelet G."/>
            <person name="Kuo A."/>
            <person name="Kohler A."/>
            <person name="Daghino S."/>
            <person name="Barry K."/>
            <person name="Choi C."/>
            <person name="Cichocki N."/>
            <person name="Clum A."/>
            <person name="Copeland A."/>
            <person name="Hainaut M."/>
            <person name="Haridas S."/>
            <person name="Labutti K."/>
            <person name="Lindquist E."/>
            <person name="Lipzen A."/>
            <person name="Khouja H.-R."/>
            <person name="Murat C."/>
            <person name="Ohm R."/>
            <person name="Olson A."/>
            <person name="Spatafora J."/>
            <person name="Veneault-Fourrey C."/>
            <person name="Henrissat B."/>
            <person name="Grigoriev I."/>
            <person name="Martin F."/>
            <person name="Perotto S."/>
        </authorList>
    </citation>
    <scope>NUCLEOTIDE SEQUENCE [LARGE SCALE GENOMIC DNA]</scope>
    <source>
        <strain evidence="2 3">E</strain>
    </source>
</reference>
<proteinExistence type="predicted"/>
<name>A0A2J6SNG7_9HELO</name>
<evidence type="ECO:0008006" key="4">
    <source>
        <dbReference type="Google" id="ProtNLM"/>
    </source>
</evidence>
<evidence type="ECO:0000313" key="3">
    <source>
        <dbReference type="Proteomes" id="UP000235371"/>
    </source>
</evidence>
<evidence type="ECO:0000256" key="1">
    <source>
        <dbReference type="SAM" id="MobiDB-lite"/>
    </source>
</evidence>
<accession>A0A2J6SNG7</accession>
<feature type="region of interest" description="Disordered" evidence="1">
    <location>
        <begin position="1"/>
        <end position="26"/>
    </location>
</feature>
<dbReference type="Proteomes" id="UP000235371">
    <property type="component" value="Unassembled WGS sequence"/>
</dbReference>
<evidence type="ECO:0000313" key="2">
    <source>
        <dbReference type="EMBL" id="PMD52260.1"/>
    </source>
</evidence>